<keyword evidence="3" id="KW-1185">Reference proteome</keyword>
<dbReference type="Pfam" id="PF26639">
    <property type="entry name" value="Het-6_barrel"/>
    <property type="match status" value="1"/>
</dbReference>
<dbReference type="Pfam" id="PF06985">
    <property type="entry name" value="HET"/>
    <property type="match status" value="1"/>
</dbReference>
<accession>A0A6A5WIL1</accession>
<dbReference type="InterPro" id="IPR052895">
    <property type="entry name" value="HetReg/Transcr_Mod"/>
</dbReference>
<dbReference type="InterPro" id="IPR010730">
    <property type="entry name" value="HET"/>
</dbReference>
<reference evidence="2" key="1">
    <citation type="journal article" date="2020" name="Stud. Mycol.">
        <title>101 Dothideomycetes genomes: a test case for predicting lifestyles and emergence of pathogens.</title>
        <authorList>
            <person name="Haridas S."/>
            <person name="Albert R."/>
            <person name="Binder M."/>
            <person name="Bloem J."/>
            <person name="Labutti K."/>
            <person name="Salamov A."/>
            <person name="Andreopoulos B."/>
            <person name="Baker S."/>
            <person name="Barry K."/>
            <person name="Bills G."/>
            <person name="Bluhm B."/>
            <person name="Cannon C."/>
            <person name="Castanera R."/>
            <person name="Culley D."/>
            <person name="Daum C."/>
            <person name="Ezra D."/>
            <person name="Gonzalez J."/>
            <person name="Henrissat B."/>
            <person name="Kuo A."/>
            <person name="Liang C."/>
            <person name="Lipzen A."/>
            <person name="Lutzoni F."/>
            <person name="Magnuson J."/>
            <person name="Mondo S."/>
            <person name="Nolan M."/>
            <person name="Ohm R."/>
            <person name="Pangilinan J."/>
            <person name="Park H.-J."/>
            <person name="Ramirez L."/>
            <person name="Alfaro M."/>
            <person name="Sun H."/>
            <person name="Tritt A."/>
            <person name="Yoshinaga Y."/>
            <person name="Zwiers L.-H."/>
            <person name="Turgeon B."/>
            <person name="Goodwin S."/>
            <person name="Spatafora J."/>
            <person name="Crous P."/>
            <person name="Grigoriev I."/>
        </authorList>
    </citation>
    <scope>NUCLEOTIDE SEQUENCE</scope>
    <source>
        <strain evidence="2">CBS 123094</strain>
    </source>
</reference>
<organism evidence="2 3">
    <name type="scientific">Amniculicola lignicola CBS 123094</name>
    <dbReference type="NCBI Taxonomy" id="1392246"/>
    <lineage>
        <taxon>Eukaryota</taxon>
        <taxon>Fungi</taxon>
        <taxon>Dikarya</taxon>
        <taxon>Ascomycota</taxon>
        <taxon>Pezizomycotina</taxon>
        <taxon>Dothideomycetes</taxon>
        <taxon>Pleosporomycetidae</taxon>
        <taxon>Pleosporales</taxon>
        <taxon>Amniculicolaceae</taxon>
        <taxon>Amniculicola</taxon>
    </lineage>
</organism>
<evidence type="ECO:0000259" key="1">
    <source>
        <dbReference type="Pfam" id="PF06985"/>
    </source>
</evidence>
<evidence type="ECO:0000313" key="2">
    <source>
        <dbReference type="EMBL" id="KAF2001693.1"/>
    </source>
</evidence>
<gene>
    <name evidence="2" type="ORF">P154DRAFT_158008</name>
</gene>
<dbReference type="PANTHER" id="PTHR24148">
    <property type="entry name" value="ANKYRIN REPEAT DOMAIN-CONTAINING PROTEIN 39 HOMOLOG-RELATED"/>
    <property type="match status" value="1"/>
</dbReference>
<feature type="domain" description="Heterokaryon incompatibility" evidence="1">
    <location>
        <begin position="47"/>
        <end position="202"/>
    </location>
</feature>
<proteinExistence type="predicted"/>
<dbReference type="OrthoDB" id="5416609at2759"/>
<protein>
    <recommendedName>
        <fullName evidence="1">Heterokaryon incompatibility domain-containing protein</fullName>
    </recommendedName>
</protein>
<dbReference type="AlphaFoldDB" id="A0A6A5WIL1"/>
<sequence>MEVGPANLTLVYRELKGKRTIRLLRFLPGPEQAYSFVYVDLDKAPPYVALSYTWGTQAQLRTVIVDGQRLSIHNNLADALSGMYSGIVSSTMLFWADAICINQRDIQERSSQVRLMDALYRGAERVAIWLGNAFEGSDLLFDKMKIWDEDIGETTSLAKTMSMGPSISRFYGVEGSSERRAWGAHRVLCAHEWWNRAWIVQEATALDSTSVYLVCGSKWASWKCFRTTLQIGYSLAGVNQTMGTNFNQTMALRIDGFREQRECGDYLRLLEVLQHIRCYDSTDPRDKVYASLGMACDISNDEIIPDYSKSVLEVFTEVVQWSLKRTNSDALDFLGYVVRPAPSSQWLRDYDPRLPSWIPDWKIKGNFPALRKYTEWDVSEGARSYNASGNHELDATIKERNLSVRGLHFDEIIQVLTIVEDNLSESGASTEKTWIPTSRLQGKYQATNETINEAFNRTIMADIGNEVDGPLELSRPYSMDWSLEARDPTELAPADVSRRHNMLVHMKLATFARRFFWTKRGYMGLAPAAAEVGDEVCVLFGGQVLYVVRPFDETKHEFIGECYLHGWMDGEAVRGLGEDGESFGRMYVFE</sequence>
<evidence type="ECO:0000313" key="3">
    <source>
        <dbReference type="Proteomes" id="UP000799779"/>
    </source>
</evidence>
<dbReference type="Proteomes" id="UP000799779">
    <property type="component" value="Unassembled WGS sequence"/>
</dbReference>
<name>A0A6A5WIL1_9PLEO</name>
<dbReference type="EMBL" id="ML977581">
    <property type="protein sequence ID" value="KAF2001693.1"/>
    <property type="molecule type" value="Genomic_DNA"/>
</dbReference>
<dbReference type="PANTHER" id="PTHR24148:SF64">
    <property type="entry name" value="HETEROKARYON INCOMPATIBILITY DOMAIN-CONTAINING PROTEIN"/>
    <property type="match status" value="1"/>
</dbReference>